<keyword evidence="3" id="KW-1185">Reference proteome</keyword>
<proteinExistence type="predicted"/>
<protein>
    <submittedName>
        <fullName evidence="2">Uncharacterized protein</fullName>
    </submittedName>
</protein>
<sequence length="145" mass="15469">MELQSQTSKHSAATAMLNAVQSSVSSSTPDIRLDASDASDASFWQRTQEIGSTQMTPLAQSFQTLYNTLEQLSYSLDDADSATELSSLIPQGGLGQTISHQRDTSDSQELSPIDSDHIESNNSHIDVGVESTLLAGAPVNEESAH</sequence>
<dbReference type="EMBL" id="BBMT01000005">
    <property type="protein sequence ID" value="GAL34484.1"/>
    <property type="molecule type" value="Genomic_DNA"/>
</dbReference>
<evidence type="ECO:0000313" key="2">
    <source>
        <dbReference type="EMBL" id="GAL34484.1"/>
    </source>
</evidence>
<dbReference type="Proteomes" id="UP000029224">
    <property type="component" value="Unassembled WGS sequence"/>
</dbReference>
<organism evidence="2 3">
    <name type="scientific">Vibrio maritimus</name>
    <dbReference type="NCBI Taxonomy" id="990268"/>
    <lineage>
        <taxon>Bacteria</taxon>
        <taxon>Pseudomonadati</taxon>
        <taxon>Pseudomonadota</taxon>
        <taxon>Gammaproteobacteria</taxon>
        <taxon>Vibrionales</taxon>
        <taxon>Vibrionaceae</taxon>
        <taxon>Vibrio</taxon>
    </lineage>
</organism>
<evidence type="ECO:0000313" key="3">
    <source>
        <dbReference type="Proteomes" id="UP000029224"/>
    </source>
</evidence>
<feature type="region of interest" description="Disordered" evidence="1">
    <location>
        <begin position="90"/>
        <end position="126"/>
    </location>
</feature>
<name>A0A090T6Y8_9VIBR</name>
<evidence type="ECO:0000256" key="1">
    <source>
        <dbReference type="SAM" id="MobiDB-lite"/>
    </source>
</evidence>
<accession>A0A090T6Y8</accession>
<gene>
    <name evidence="2" type="ORF">JCM19240_4034</name>
</gene>
<dbReference type="AlphaFoldDB" id="A0A090T6Y8"/>
<reference evidence="2 3" key="1">
    <citation type="submission" date="2014-09" db="EMBL/GenBank/DDBJ databases">
        <title>Vibrio maritimus JCM 19240. (C210) whole genome shotgun sequence.</title>
        <authorList>
            <person name="Sawabe T."/>
            <person name="Meirelles P."/>
            <person name="Nakanishi M."/>
            <person name="Sayaka M."/>
            <person name="Hattori M."/>
            <person name="Ohkuma M."/>
        </authorList>
    </citation>
    <scope>NUCLEOTIDE SEQUENCE [LARGE SCALE GENOMIC DNA]</scope>
    <source>
        <strain evidence="2 3">JCM 19240</strain>
    </source>
</reference>
<reference evidence="2 3" key="2">
    <citation type="submission" date="2014-09" db="EMBL/GenBank/DDBJ databases">
        <authorList>
            <consortium name="NBRP consortium"/>
            <person name="Sawabe T."/>
            <person name="Meirelles P."/>
            <person name="Nakanishi M."/>
            <person name="Sayaka M."/>
            <person name="Hattori M."/>
            <person name="Ohkuma M."/>
        </authorList>
    </citation>
    <scope>NUCLEOTIDE SEQUENCE [LARGE SCALE GENOMIC DNA]</scope>
    <source>
        <strain evidence="2 3">JCM 19240</strain>
    </source>
</reference>
<comment type="caution">
    <text evidence="2">The sequence shown here is derived from an EMBL/GenBank/DDBJ whole genome shotgun (WGS) entry which is preliminary data.</text>
</comment>